<comment type="caution">
    <text evidence="1">The sequence shown here is derived from an EMBL/GenBank/DDBJ whole genome shotgun (WGS) entry which is preliminary data.</text>
</comment>
<evidence type="ECO:0000313" key="1">
    <source>
        <dbReference type="EMBL" id="KAH7979635.1"/>
    </source>
</evidence>
<accession>A0ACB8DYN5</accession>
<dbReference type="Proteomes" id="UP000821865">
    <property type="component" value="Chromosome 1"/>
</dbReference>
<gene>
    <name evidence="1" type="ORF">HPB49_010224</name>
</gene>
<organism evidence="1 2">
    <name type="scientific">Dermacentor silvarum</name>
    <name type="common">Tick</name>
    <dbReference type="NCBI Taxonomy" id="543639"/>
    <lineage>
        <taxon>Eukaryota</taxon>
        <taxon>Metazoa</taxon>
        <taxon>Ecdysozoa</taxon>
        <taxon>Arthropoda</taxon>
        <taxon>Chelicerata</taxon>
        <taxon>Arachnida</taxon>
        <taxon>Acari</taxon>
        <taxon>Parasitiformes</taxon>
        <taxon>Ixodida</taxon>
        <taxon>Ixodoidea</taxon>
        <taxon>Ixodidae</taxon>
        <taxon>Rhipicephalinae</taxon>
        <taxon>Dermacentor</taxon>
    </lineage>
</organism>
<keyword evidence="2" id="KW-1185">Reference proteome</keyword>
<reference evidence="1" key="1">
    <citation type="submission" date="2020-05" db="EMBL/GenBank/DDBJ databases">
        <title>Large-scale comparative analyses of tick genomes elucidate their genetic diversity and vector capacities.</title>
        <authorList>
            <person name="Jia N."/>
            <person name="Wang J."/>
            <person name="Shi W."/>
            <person name="Du L."/>
            <person name="Sun Y."/>
            <person name="Zhan W."/>
            <person name="Jiang J."/>
            <person name="Wang Q."/>
            <person name="Zhang B."/>
            <person name="Ji P."/>
            <person name="Sakyi L.B."/>
            <person name="Cui X."/>
            <person name="Yuan T."/>
            <person name="Jiang B."/>
            <person name="Yang W."/>
            <person name="Lam T.T.-Y."/>
            <person name="Chang Q."/>
            <person name="Ding S."/>
            <person name="Wang X."/>
            <person name="Zhu J."/>
            <person name="Ruan X."/>
            <person name="Zhao L."/>
            <person name="Wei J."/>
            <person name="Que T."/>
            <person name="Du C."/>
            <person name="Cheng J."/>
            <person name="Dai P."/>
            <person name="Han X."/>
            <person name="Huang E."/>
            <person name="Gao Y."/>
            <person name="Liu J."/>
            <person name="Shao H."/>
            <person name="Ye R."/>
            <person name="Li L."/>
            <person name="Wei W."/>
            <person name="Wang X."/>
            <person name="Wang C."/>
            <person name="Yang T."/>
            <person name="Huo Q."/>
            <person name="Li W."/>
            <person name="Guo W."/>
            <person name="Chen H."/>
            <person name="Zhou L."/>
            <person name="Ni X."/>
            <person name="Tian J."/>
            <person name="Zhou Y."/>
            <person name="Sheng Y."/>
            <person name="Liu T."/>
            <person name="Pan Y."/>
            <person name="Xia L."/>
            <person name="Li J."/>
            <person name="Zhao F."/>
            <person name="Cao W."/>
        </authorList>
    </citation>
    <scope>NUCLEOTIDE SEQUENCE</scope>
    <source>
        <strain evidence="1">Dsil-2018</strain>
    </source>
</reference>
<proteinExistence type="predicted"/>
<dbReference type="EMBL" id="CM023470">
    <property type="protein sequence ID" value="KAH7979635.1"/>
    <property type="molecule type" value="Genomic_DNA"/>
</dbReference>
<evidence type="ECO:0000313" key="2">
    <source>
        <dbReference type="Proteomes" id="UP000821865"/>
    </source>
</evidence>
<name>A0ACB8DYN5_DERSI</name>
<sequence length="67" mass="7731">MWCTMHRCYSYVGRNGGEQPLSLGRGCLYNGTVMHELLHAVGFFHEHTRPDRDCYIDIFPENIISGK</sequence>
<protein>
    <submittedName>
        <fullName evidence="1">Uncharacterized protein</fullName>
    </submittedName>
</protein>